<dbReference type="EC" id="7.3.2.7" evidence="8"/>
<name>A0A2J6XAJ2_9CHLR</name>
<reference evidence="11 12" key="1">
    <citation type="submission" date="2018-01" db="EMBL/GenBank/DDBJ databases">
        <title>Metagenomic assembled genomes from two thermal pools in the Uzon Caldera, Kamchatka, Russia.</title>
        <authorList>
            <person name="Wilkins L."/>
            <person name="Ettinger C."/>
        </authorList>
    </citation>
    <scope>NUCLEOTIDE SEQUENCE [LARGE SCALE GENOMIC DNA]</scope>
    <source>
        <strain evidence="11">ZAV-02</strain>
    </source>
</reference>
<dbReference type="PANTHER" id="PTHR10803:SF3">
    <property type="entry name" value="ATPASE GET3"/>
    <property type="match status" value="1"/>
</dbReference>
<dbReference type="GO" id="GO:0005524">
    <property type="term" value="F:ATP binding"/>
    <property type="evidence" value="ECO:0007669"/>
    <property type="project" value="UniProtKB-KW"/>
</dbReference>
<feature type="domain" description="ArsA HSP20-like" evidence="10">
    <location>
        <begin position="320"/>
        <end position="382"/>
    </location>
</feature>
<dbReference type="InterPro" id="IPR025723">
    <property type="entry name" value="ArsA/GET3_ATPase-like"/>
</dbReference>
<dbReference type="InterPro" id="IPR008978">
    <property type="entry name" value="HSP20-like_chaperone"/>
</dbReference>
<dbReference type="EMBL" id="PNIQ01000226">
    <property type="protein sequence ID" value="PMP84599.1"/>
    <property type="molecule type" value="Genomic_DNA"/>
</dbReference>
<dbReference type="NCBIfam" id="TIGR00345">
    <property type="entry name" value="GET3_arsA_TRC40"/>
    <property type="match status" value="1"/>
</dbReference>
<dbReference type="AlphaFoldDB" id="A0A2J6XAJ2"/>
<evidence type="ECO:0000256" key="8">
    <source>
        <dbReference type="ARBA" id="ARBA00066752"/>
    </source>
</evidence>
<organism evidence="11 12">
    <name type="scientific">Chloroflexus aggregans</name>
    <dbReference type="NCBI Taxonomy" id="152260"/>
    <lineage>
        <taxon>Bacteria</taxon>
        <taxon>Bacillati</taxon>
        <taxon>Chloroflexota</taxon>
        <taxon>Chloroflexia</taxon>
        <taxon>Chloroflexales</taxon>
        <taxon>Chloroflexineae</taxon>
        <taxon>Chloroflexaceae</taxon>
        <taxon>Chloroflexus</taxon>
    </lineage>
</organism>
<dbReference type="Gene3D" id="2.60.40.790">
    <property type="match status" value="1"/>
</dbReference>
<dbReference type="FunFam" id="3.40.50.300:FF:001801">
    <property type="entry name" value="Putative arsenical pump-driving ATPase"/>
    <property type="match status" value="1"/>
</dbReference>
<keyword evidence="2" id="KW-0547">Nucleotide-binding</keyword>
<keyword evidence="4" id="KW-0059">Arsenical resistance</keyword>
<evidence type="ECO:0000313" key="11">
    <source>
        <dbReference type="EMBL" id="PMP84599.1"/>
    </source>
</evidence>
<dbReference type="Proteomes" id="UP000243376">
    <property type="component" value="Unassembled WGS sequence"/>
</dbReference>
<dbReference type="SUPFAM" id="SSF52540">
    <property type="entry name" value="P-loop containing nucleoside triphosphate hydrolases"/>
    <property type="match status" value="1"/>
</dbReference>
<comment type="similarity">
    <text evidence="1">Belongs to the arsA ATPase family.</text>
</comment>
<dbReference type="GO" id="GO:0015446">
    <property type="term" value="F:ATPase-coupled arsenite transmembrane transporter activity"/>
    <property type="evidence" value="ECO:0007669"/>
    <property type="project" value="UniProtKB-EC"/>
</dbReference>
<feature type="domain" description="ArsA/GET3 Anion-transporting ATPase-like" evidence="9">
    <location>
        <begin position="1"/>
        <end position="298"/>
    </location>
</feature>
<evidence type="ECO:0000256" key="1">
    <source>
        <dbReference type="ARBA" id="ARBA00011040"/>
    </source>
</evidence>
<comment type="caution">
    <text evidence="11">The sequence shown here is derived from an EMBL/GenBank/DDBJ whole genome shotgun (WGS) entry which is preliminary data.</text>
</comment>
<dbReference type="InterPro" id="IPR027417">
    <property type="entry name" value="P-loop_NTPase"/>
</dbReference>
<evidence type="ECO:0000256" key="2">
    <source>
        <dbReference type="ARBA" id="ARBA00022741"/>
    </source>
</evidence>
<evidence type="ECO:0000256" key="4">
    <source>
        <dbReference type="ARBA" id="ARBA00022849"/>
    </source>
</evidence>
<keyword evidence="5" id="KW-1278">Translocase</keyword>
<evidence type="ECO:0000313" key="12">
    <source>
        <dbReference type="Proteomes" id="UP000243376"/>
    </source>
</evidence>
<evidence type="ECO:0000256" key="7">
    <source>
        <dbReference type="ARBA" id="ARBA00059736"/>
    </source>
</evidence>
<dbReference type="GO" id="GO:0016887">
    <property type="term" value="F:ATP hydrolysis activity"/>
    <property type="evidence" value="ECO:0007669"/>
    <property type="project" value="InterPro"/>
</dbReference>
<dbReference type="InterPro" id="IPR040612">
    <property type="entry name" value="ArsA_HSP20-like"/>
</dbReference>
<dbReference type="Pfam" id="PF02374">
    <property type="entry name" value="ArsA_ATPase"/>
    <property type="match status" value="1"/>
</dbReference>
<evidence type="ECO:0000259" key="10">
    <source>
        <dbReference type="Pfam" id="PF17886"/>
    </source>
</evidence>
<evidence type="ECO:0000256" key="6">
    <source>
        <dbReference type="ARBA" id="ARBA00052296"/>
    </source>
</evidence>
<evidence type="ECO:0000259" key="9">
    <source>
        <dbReference type="Pfam" id="PF02374"/>
    </source>
</evidence>
<evidence type="ECO:0000256" key="3">
    <source>
        <dbReference type="ARBA" id="ARBA00022840"/>
    </source>
</evidence>
<proteinExistence type="inferred from homology"/>
<sequence>MRLILYLGKGGVGKTTTSAATAVRAAELGYRTLVVSTDVAHSLADALDTPLGSLPTQIGERLWGQEINVLDEVRQHWGELRVYLSNLLRRRGVDEVAAEELAIIPGMEEVVSLLHIRRQAREGNFDVVIVDAAPTGETVRLLTMPETFQWYAARVMDWEPTTLKVARPLVKQLVPATDVFAKLERLTKGVEALRATLTDPQISSYRLVVNPERMVIKEAQRASTYLALFGYPVDGVVLNRVLPVDQVEGEFMKELARIQQGYRQMVYDLFRPLPIWESPYYARDLAGIDDLAMVGRQLFGDDDPVKVHFIGKTQEIVKQGDEYVLRLPLPHVEIGKVSMTKRGDELFIEIGNFRRDMLLPTTLAERPARRAYFRNGVLEVFFGPPETLPLTNDDKDTEAEAAAS</sequence>
<dbReference type="CDD" id="cd02035">
    <property type="entry name" value="ArsA"/>
    <property type="match status" value="1"/>
</dbReference>
<comment type="function">
    <text evidence="7">Anion-transporting ATPase. Catalyzes the extrusion of arsenite.</text>
</comment>
<comment type="catalytic activity">
    <reaction evidence="6">
        <text>arsenite(in) + ATP + H2O = arsenite(out) + ADP + phosphate + H(+)</text>
        <dbReference type="Rhea" id="RHEA:11348"/>
        <dbReference type="ChEBI" id="CHEBI:15377"/>
        <dbReference type="ChEBI" id="CHEBI:15378"/>
        <dbReference type="ChEBI" id="CHEBI:29242"/>
        <dbReference type="ChEBI" id="CHEBI:30616"/>
        <dbReference type="ChEBI" id="CHEBI:43474"/>
        <dbReference type="ChEBI" id="CHEBI:456216"/>
        <dbReference type="EC" id="7.3.2.7"/>
    </reaction>
</comment>
<gene>
    <name evidence="11" type="ORF">C0184_03385</name>
</gene>
<keyword evidence="3" id="KW-0067">ATP-binding</keyword>
<dbReference type="InterPro" id="IPR016300">
    <property type="entry name" value="ATPase_ArsA/GET3"/>
</dbReference>
<accession>A0A2J6XAJ2</accession>
<dbReference type="SUPFAM" id="SSF49764">
    <property type="entry name" value="HSP20-like chaperones"/>
    <property type="match status" value="1"/>
</dbReference>
<dbReference type="Gene3D" id="3.40.50.300">
    <property type="entry name" value="P-loop containing nucleotide triphosphate hydrolases"/>
    <property type="match status" value="1"/>
</dbReference>
<protein>
    <recommendedName>
        <fullName evidence="8">arsenite-transporting ATPase</fullName>
        <ecNumber evidence="8">7.3.2.7</ecNumber>
    </recommendedName>
</protein>
<dbReference type="PANTHER" id="PTHR10803">
    <property type="entry name" value="ARSENICAL PUMP-DRIVING ATPASE ARSENITE-TRANSLOCATING ATPASE"/>
    <property type="match status" value="1"/>
</dbReference>
<dbReference type="FunFam" id="2.60.40.790:FF:000052">
    <property type="entry name" value="ArsA family ATPase"/>
    <property type="match status" value="1"/>
</dbReference>
<evidence type="ECO:0000256" key="5">
    <source>
        <dbReference type="ARBA" id="ARBA00022967"/>
    </source>
</evidence>
<dbReference type="Pfam" id="PF17886">
    <property type="entry name" value="ArsA_HSP20"/>
    <property type="match status" value="1"/>
</dbReference>